<dbReference type="Pfam" id="PF05593">
    <property type="entry name" value="RHS_repeat"/>
    <property type="match status" value="2"/>
</dbReference>
<dbReference type="InterPro" id="IPR050708">
    <property type="entry name" value="T6SS_VgrG/RHS"/>
</dbReference>
<name>A0A443J2G4_9BACI</name>
<dbReference type="InterPro" id="IPR006530">
    <property type="entry name" value="YD"/>
</dbReference>
<dbReference type="OrthoDB" id="1432909at2"/>
<protein>
    <submittedName>
        <fullName evidence="2">RHS repeat protein</fullName>
    </submittedName>
</protein>
<evidence type="ECO:0000313" key="3">
    <source>
        <dbReference type="Proteomes" id="UP000273811"/>
    </source>
</evidence>
<accession>A0A443J2G4</accession>
<dbReference type="NCBIfam" id="TIGR01643">
    <property type="entry name" value="YD_repeat_2x"/>
    <property type="match status" value="3"/>
</dbReference>
<proteinExistence type="predicted"/>
<evidence type="ECO:0000313" key="2">
    <source>
        <dbReference type="EMBL" id="RWR14545.1"/>
    </source>
</evidence>
<organism evidence="2 3">
    <name type="scientific">Siminovitchia fortis</name>
    <dbReference type="NCBI Taxonomy" id="254758"/>
    <lineage>
        <taxon>Bacteria</taxon>
        <taxon>Bacillati</taxon>
        <taxon>Bacillota</taxon>
        <taxon>Bacilli</taxon>
        <taxon>Bacillales</taxon>
        <taxon>Bacillaceae</taxon>
        <taxon>Siminovitchia</taxon>
    </lineage>
</organism>
<dbReference type="AlphaFoldDB" id="A0A443J2G4"/>
<sequence>MFNINQAIESPKPFTVTGMSRSSKVTNTVDNGPNKDYSLWAKIVYADGTSEDKQAMFPIGTQEWNRSAIYINPSKAVQSVEIYPTFKGNNAGTVWFDSIRLIEGNILSSAVYDAKKNYAEALTDVLNRKTQKKYDEVGNLLEETDPKGNKKTYAYDANNRLKTLSLPNASVVSYDYDKNGNNTAKTISAGEKRQTFTYQYDEDNKVTSVTDPLNHKTSYQYDDNDNLVQTILPNGQIIKNTYDNADRIDKIYYNNSLAFEFVKDKNGNETLIADSLNQLKKEQAFDTKNRMTNQTIKKNDAILETVSWKYPANSDKLESTSFSHKGTAQTMSYEYNKLEQNTVVKNNGQTFRLDYDELGNVTTYSPPTESAPPMSMTRPDRSSPCPQTKWTRQPEP</sequence>
<dbReference type="PANTHER" id="PTHR32305">
    <property type="match status" value="1"/>
</dbReference>
<feature type="compositionally biased region" description="Polar residues" evidence="1">
    <location>
        <begin position="384"/>
        <end position="396"/>
    </location>
</feature>
<reference evidence="2" key="1">
    <citation type="submission" date="2018-12" db="EMBL/GenBank/DDBJ databases">
        <authorList>
            <person name="Sun L."/>
            <person name="Chen Z."/>
        </authorList>
    </citation>
    <scope>NUCLEOTIDE SEQUENCE [LARGE SCALE GENOMIC DNA]</scope>
    <source>
        <strain evidence="2">DSM 16012</strain>
    </source>
</reference>
<keyword evidence="3" id="KW-1185">Reference proteome</keyword>
<dbReference type="InterPro" id="IPR031325">
    <property type="entry name" value="RHS_repeat"/>
</dbReference>
<dbReference type="GeneID" id="56392954"/>
<dbReference type="PANTHER" id="PTHR32305:SF15">
    <property type="entry name" value="PROTEIN RHSA-RELATED"/>
    <property type="match status" value="1"/>
</dbReference>
<comment type="caution">
    <text evidence="2">The sequence shown here is derived from an EMBL/GenBank/DDBJ whole genome shotgun (WGS) entry which is preliminary data.</text>
</comment>
<dbReference type="EMBL" id="QYTU02000002">
    <property type="protein sequence ID" value="RWR14545.1"/>
    <property type="molecule type" value="Genomic_DNA"/>
</dbReference>
<dbReference type="Gene3D" id="2.180.10.10">
    <property type="entry name" value="RHS repeat-associated core"/>
    <property type="match status" value="1"/>
</dbReference>
<gene>
    <name evidence="2" type="ORF">D4N35_001845</name>
</gene>
<dbReference type="Proteomes" id="UP000273811">
    <property type="component" value="Unassembled WGS sequence"/>
</dbReference>
<feature type="region of interest" description="Disordered" evidence="1">
    <location>
        <begin position="359"/>
        <end position="396"/>
    </location>
</feature>
<dbReference type="RefSeq" id="WP_120069098.1">
    <property type="nucleotide sequence ID" value="NZ_CP126113.1"/>
</dbReference>
<evidence type="ECO:0000256" key="1">
    <source>
        <dbReference type="SAM" id="MobiDB-lite"/>
    </source>
</evidence>